<dbReference type="InterPro" id="IPR041171">
    <property type="entry name" value="SDR_Ig"/>
</dbReference>
<dbReference type="NCBIfam" id="TIGR01167">
    <property type="entry name" value="LPXTG_anchor"/>
    <property type="match status" value="1"/>
</dbReference>
<feature type="compositionally biased region" description="Low complexity" evidence="6">
    <location>
        <begin position="820"/>
        <end position="836"/>
    </location>
</feature>
<evidence type="ECO:0000313" key="10">
    <source>
        <dbReference type="Proteomes" id="UP000051006"/>
    </source>
</evidence>
<dbReference type="PATRIC" id="fig|993692.3.peg.1316"/>
<evidence type="ECO:0000259" key="8">
    <source>
        <dbReference type="PROSITE" id="PS50847"/>
    </source>
</evidence>
<dbReference type="InterPro" id="IPR019931">
    <property type="entry name" value="LPXTG_anchor"/>
</dbReference>
<dbReference type="CDD" id="cd00222">
    <property type="entry name" value="CollagenBindB"/>
    <property type="match status" value="7"/>
</dbReference>
<evidence type="ECO:0000256" key="3">
    <source>
        <dbReference type="ARBA" id="ARBA00022525"/>
    </source>
</evidence>
<proteinExistence type="predicted"/>
<keyword evidence="3" id="KW-0964">Secreted</keyword>
<keyword evidence="5" id="KW-0572">Peptidoglycan-anchor</keyword>
<evidence type="ECO:0000256" key="5">
    <source>
        <dbReference type="ARBA" id="ARBA00023088"/>
    </source>
</evidence>
<feature type="domain" description="Gram-positive cocci surface proteins LPxTG" evidence="8">
    <location>
        <begin position="1177"/>
        <end position="1210"/>
    </location>
</feature>
<feature type="compositionally biased region" description="Low complexity" evidence="6">
    <location>
        <begin position="1155"/>
        <end position="1165"/>
    </location>
</feature>
<sequence length="1210" mass="133181">MSSSVNIVNAADSNTNSATTKDWGNSLITKVQLQDSTGTVKDKFGQYDDMIAYWEFSSKKDGQNEVLHSGDTMIVNVPSELSLKNGAKDKPIYETGTGNKIGDGTLDKDTRKITIVFNDYAANKSKTSPVVGSFQVSVNWDTNFISKEQNVDLSWITQGSSSTDTGSTGSVVVTPSIPNPDEILYKYGGLDNDIIKWTVRVNYKGDSIPNATYLDTIGKNQTLLTDADHPITINSATSNHTTGQVIEDSVNKLADKIAIKTDTGFKVELGDINQTVLINYCTHIDNADNLSTSYSNTGDLLSNKREISNVPVNIATNQFNSVAGTGDEITSLMGHKIWNVPVGTNHPDEVTINLLQNGNPYSTQIASVDNDWSYVFNNLPKFDNEGNPYKYTVSENSVYGFTSQPSTAYGNYDITNILTPDKTKYTITKVWNDGKEQNNHAPITIGIFDGNNLRPTGYPDDIHLSKDNNWTYTFTGLAKDTIWYTSEINASKKYIATDSYNYGNSYDKTITNTLATNLNVTKKWDDNNYASRPTEIQVQLYANDNNQGAKALGTPETLNNDNNWSYTFGADDPNNTANATNQLPKYDSDNKEITYTAKEVSVPDGYNNPTISYNNDKTEETITNTRDSTTPTDDTRNFTVTKKWADNNNDTGKRPTSIKIQLFANGEPSGDPITITGDKASDDNWTHTWNDLAKQADGKDITYSVQEIDPDNNYAVNIDKADTNDTIITNTLKSTTPPTDNNTDFTVTKKWNDENDKDKIRPTSVNVQLLDSDNNVIQKATLDETNNWTTTWKDLDSKLTYHVQEDSVSGYTPSQSGNGNNITITNTHTPTTTTPPTDDKTSLNVTKVWSDSNNKDQIRPGQVKVQLLADGKVQGDPIILNAGNNWSHEFTNLDKNVNYSVQEEPVPGYATNIDKIDGNNITITNTHTPKTTTPPADDKTYLNVSKVWSDSNNKDQIRPGQVKVQLLADDKAQGDPIILNSDNNWSHEFTNLDKNVNYSVQEEPVPGYATNIDKIDSNNITITNTHTPKTTTPPTDKTQLTVNKVWNDNNNQDQLRPNNVTVHLYANGSVIGDPITLNNDNNWTYTWNNLDKDTQYTVQEDTVSSYTASENTTDNNVTITNTHITTPGNPGGSYVPGVPGGNNGGSGGNGGGNPGTSTGFNPGNPSSYQPGTSYDRLPQTGTKDANLAYMLVGFMLLGLVPTYIIRKRRI</sequence>
<dbReference type="GO" id="GO:0007155">
    <property type="term" value="P:cell adhesion"/>
    <property type="evidence" value="ECO:0007669"/>
    <property type="project" value="InterPro"/>
</dbReference>
<dbReference type="EMBL" id="JQCF01000026">
    <property type="protein sequence ID" value="KRN98105.1"/>
    <property type="molecule type" value="Genomic_DNA"/>
</dbReference>
<dbReference type="InterPro" id="IPR008456">
    <property type="entry name" value="Collagen-bd_dom"/>
</dbReference>
<dbReference type="AlphaFoldDB" id="A0A0R2L8E5"/>
<dbReference type="Pfam" id="PF05737">
    <property type="entry name" value="Collagen_bind"/>
    <property type="match status" value="1"/>
</dbReference>
<keyword evidence="2" id="KW-0134">Cell wall</keyword>
<feature type="compositionally biased region" description="Gly residues" evidence="6">
    <location>
        <begin position="1138"/>
        <end position="1154"/>
    </location>
</feature>
<feature type="region of interest" description="Disordered" evidence="6">
    <location>
        <begin position="1120"/>
        <end position="1179"/>
    </location>
</feature>
<dbReference type="Proteomes" id="UP000051006">
    <property type="component" value="Unassembled WGS sequence"/>
</dbReference>
<feature type="compositionally biased region" description="Low complexity" evidence="6">
    <location>
        <begin position="1120"/>
        <end position="1137"/>
    </location>
</feature>
<dbReference type="SUPFAM" id="SSF49401">
    <property type="entry name" value="Bacterial adhesins"/>
    <property type="match status" value="2"/>
</dbReference>
<feature type="transmembrane region" description="Helical" evidence="7">
    <location>
        <begin position="1187"/>
        <end position="1205"/>
    </location>
</feature>
<evidence type="ECO:0000256" key="4">
    <source>
        <dbReference type="ARBA" id="ARBA00022729"/>
    </source>
</evidence>
<comment type="subcellular location">
    <subcellularLocation>
        <location evidence="1">Secreted</location>
        <location evidence="1">Cell wall</location>
        <topology evidence="1">Peptidoglycan-anchor</topology>
    </subcellularLocation>
</comment>
<feature type="region of interest" description="Disordered" evidence="6">
    <location>
        <begin position="809"/>
        <end position="840"/>
    </location>
</feature>
<keyword evidence="4" id="KW-0732">Signal</keyword>
<evidence type="ECO:0000256" key="2">
    <source>
        <dbReference type="ARBA" id="ARBA00022512"/>
    </source>
</evidence>
<dbReference type="InterPro" id="IPR011252">
    <property type="entry name" value="Fibrogen-bd_dom1"/>
</dbReference>
<dbReference type="SUPFAM" id="SSF49478">
    <property type="entry name" value="Cna protein B-type domain"/>
    <property type="match status" value="8"/>
</dbReference>
<gene>
    <name evidence="9" type="ORF">IV57_GL001296</name>
</gene>
<feature type="compositionally biased region" description="Polar residues" evidence="6">
    <location>
        <begin position="809"/>
        <end position="819"/>
    </location>
</feature>
<dbReference type="Pfam" id="PF17961">
    <property type="entry name" value="Big_8"/>
    <property type="match status" value="1"/>
</dbReference>
<keyword evidence="10" id="KW-1185">Reference proteome</keyword>
<keyword evidence="7" id="KW-0472">Membrane</keyword>
<organism evidence="9 10">
    <name type="scientific">Companilactobacillus kimchiensis</name>
    <dbReference type="NCBI Taxonomy" id="993692"/>
    <lineage>
        <taxon>Bacteria</taxon>
        <taxon>Bacillati</taxon>
        <taxon>Bacillota</taxon>
        <taxon>Bacilli</taxon>
        <taxon>Lactobacillales</taxon>
        <taxon>Lactobacillaceae</taxon>
        <taxon>Companilactobacillus</taxon>
    </lineage>
</organism>
<keyword evidence="7" id="KW-0812">Transmembrane</keyword>
<dbReference type="STRING" id="993692.IV57_GL001296"/>
<evidence type="ECO:0000313" key="9">
    <source>
        <dbReference type="EMBL" id="KRN98105.1"/>
    </source>
</evidence>
<dbReference type="PROSITE" id="PS50847">
    <property type="entry name" value="GRAM_POS_ANCHORING"/>
    <property type="match status" value="1"/>
</dbReference>
<dbReference type="Pfam" id="PF05738">
    <property type="entry name" value="Cna_B"/>
    <property type="match status" value="8"/>
</dbReference>
<reference evidence="9 10" key="1">
    <citation type="journal article" date="2015" name="Genome Announc.">
        <title>Expanding the biotechnology potential of lactobacilli through comparative genomics of 213 strains and associated genera.</title>
        <authorList>
            <person name="Sun Z."/>
            <person name="Harris H.M."/>
            <person name="McCann A."/>
            <person name="Guo C."/>
            <person name="Argimon S."/>
            <person name="Zhang W."/>
            <person name="Yang X."/>
            <person name="Jeffery I.B."/>
            <person name="Cooney J.C."/>
            <person name="Kagawa T.F."/>
            <person name="Liu W."/>
            <person name="Song Y."/>
            <person name="Salvetti E."/>
            <person name="Wrobel A."/>
            <person name="Rasinkangas P."/>
            <person name="Parkhill J."/>
            <person name="Rea M.C."/>
            <person name="O'Sullivan O."/>
            <person name="Ritari J."/>
            <person name="Douillard F.P."/>
            <person name="Paul Ross R."/>
            <person name="Yang R."/>
            <person name="Briner A.E."/>
            <person name="Felis G.E."/>
            <person name="de Vos W.M."/>
            <person name="Barrangou R."/>
            <person name="Klaenhammer T.R."/>
            <person name="Caufield P.W."/>
            <person name="Cui Y."/>
            <person name="Zhang H."/>
            <person name="O'Toole P.W."/>
        </authorList>
    </citation>
    <scope>NUCLEOTIDE SEQUENCE [LARGE SCALE GENOMIC DNA]</scope>
    <source>
        <strain evidence="9 10">DSM 24716</strain>
    </source>
</reference>
<evidence type="ECO:0000256" key="6">
    <source>
        <dbReference type="SAM" id="MobiDB-lite"/>
    </source>
</evidence>
<accession>A0A0R2L8E5</accession>
<dbReference type="InterPro" id="IPR008454">
    <property type="entry name" value="Collagen-bd_Cna-like_B-typ_dom"/>
</dbReference>
<keyword evidence="9" id="KW-0176">Collagen</keyword>
<keyword evidence="7" id="KW-1133">Transmembrane helix</keyword>
<dbReference type="Gene3D" id="2.60.40.1140">
    <property type="entry name" value="Collagen-binding surface protein Cna, B-type domain"/>
    <property type="match status" value="8"/>
</dbReference>
<dbReference type="Gene3D" id="2.60.40.1280">
    <property type="match status" value="1"/>
</dbReference>
<dbReference type="GO" id="GO:0005518">
    <property type="term" value="F:collagen binding"/>
    <property type="evidence" value="ECO:0007669"/>
    <property type="project" value="InterPro"/>
</dbReference>
<comment type="caution">
    <text evidence="9">The sequence shown here is derived from an EMBL/GenBank/DDBJ whole genome shotgun (WGS) entry which is preliminary data.</text>
</comment>
<name>A0A0R2L8E5_9LACO</name>
<dbReference type="InterPro" id="IPR008966">
    <property type="entry name" value="Adhesion_dom_sf"/>
</dbReference>
<evidence type="ECO:0000256" key="1">
    <source>
        <dbReference type="ARBA" id="ARBA00004168"/>
    </source>
</evidence>
<protein>
    <submittedName>
        <fullName evidence="9">Collagen adhesin</fullName>
    </submittedName>
</protein>
<evidence type="ECO:0000256" key="7">
    <source>
        <dbReference type="SAM" id="Phobius"/>
    </source>
</evidence>